<dbReference type="Pfam" id="PF01402">
    <property type="entry name" value="RHH_1"/>
    <property type="match status" value="1"/>
</dbReference>
<dbReference type="InterPro" id="IPR010985">
    <property type="entry name" value="Ribbon_hlx_hlx"/>
</dbReference>
<proteinExistence type="predicted"/>
<protein>
    <submittedName>
        <fullName evidence="2">Ribbon-helix-helix protein, CopG family</fullName>
    </submittedName>
</protein>
<comment type="caution">
    <text evidence="2">The sequence shown here is derived from an EMBL/GenBank/DDBJ whole genome shotgun (WGS) entry which is preliminary data.</text>
</comment>
<dbReference type="EMBL" id="DSPX01000248">
    <property type="protein sequence ID" value="HGG03559.1"/>
    <property type="molecule type" value="Genomic_DNA"/>
</dbReference>
<evidence type="ECO:0000313" key="2">
    <source>
        <dbReference type="EMBL" id="HGG03559.1"/>
    </source>
</evidence>
<gene>
    <name evidence="2" type="ORF">ENR15_23695</name>
</gene>
<dbReference type="SUPFAM" id="SSF47598">
    <property type="entry name" value="Ribbon-helix-helix"/>
    <property type="match status" value="1"/>
</dbReference>
<sequence length="51" mass="5842">MAREELLQIRLTKKEKDRLQAEAESRGVSMSEVIRDYIKRLPAPKKVSGGE</sequence>
<dbReference type="AlphaFoldDB" id="A0A7C3VKS1"/>
<organism evidence="2">
    <name type="scientific">Planktothricoides sp. SpSt-374</name>
    <dbReference type="NCBI Taxonomy" id="2282167"/>
    <lineage>
        <taxon>Bacteria</taxon>
        <taxon>Bacillati</taxon>
        <taxon>Cyanobacteriota</taxon>
        <taxon>Cyanophyceae</taxon>
        <taxon>Oscillatoriophycideae</taxon>
        <taxon>Oscillatoriales</taxon>
        <taxon>Oscillatoriaceae</taxon>
        <taxon>Planktothricoides</taxon>
    </lineage>
</organism>
<accession>A0A7C3VKS1</accession>
<feature type="domain" description="Ribbon-helix-helix protein CopG" evidence="1">
    <location>
        <begin position="6"/>
        <end position="40"/>
    </location>
</feature>
<dbReference type="InterPro" id="IPR002145">
    <property type="entry name" value="CopG"/>
</dbReference>
<name>A0A7C3VKS1_9CYAN</name>
<evidence type="ECO:0000259" key="1">
    <source>
        <dbReference type="Pfam" id="PF01402"/>
    </source>
</evidence>
<dbReference type="GO" id="GO:0006355">
    <property type="term" value="P:regulation of DNA-templated transcription"/>
    <property type="evidence" value="ECO:0007669"/>
    <property type="project" value="InterPro"/>
</dbReference>
<reference evidence="2" key="1">
    <citation type="journal article" date="2020" name="mSystems">
        <title>Genome- and Community-Level Interaction Insights into Carbon Utilization and Element Cycling Functions of Hydrothermarchaeota in Hydrothermal Sediment.</title>
        <authorList>
            <person name="Zhou Z."/>
            <person name="Liu Y."/>
            <person name="Xu W."/>
            <person name="Pan J."/>
            <person name="Luo Z.H."/>
            <person name="Li M."/>
        </authorList>
    </citation>
    <scope>NUCLEOTIDE SEQUENCE [LARGE SCALE GENOMIC DNA]</scope>
    <source>
        <strain evidence="2">SpSt-374</strain>
    </source>
</reference>